<dbReference type="Proteomes" id="UP000199444">
    <property type="component" value="Unassembled WGS sequence"/>
</dbReference>
<sequence length="167" mass="17963">MKNKVVLFILGLSIVTLLLSGCGDDDITIPVGDNGDSVSVGGDEGSEVKLESEDGESVSVSSSQELPEEFPDEIPFPGEYKIISSVQVNEGDTNGLTVSYLTESMTVDEIMEMYKVFMNDNGYELISEMNMDGINSLSFHNDKLSINSSAVPEDSGIMVNVSASFLK</sequence>
<feature type="region of interest" description="Disordered" evidence="1">
    <location>
        <begin position="32"/>
        <end position="71"/>
    </location>
</feature>
<proteinExistence type="predicted"/>
<evidence type="ECO:0000256" key="2">
    <source>
        <dbReference type="SAM" id="SignalP"/>
    </source>
</evidence>
<evidence type="ECO:0000256" key="1">
    <source>
        <dbReference type="SAM" id="MobiDB-lite"/>
    </source>
</evidence>
<feature type="compositionally biased region" description="Low complexity" evidence="1">
    <location>
        <begin position="32"/>
        <end position="41"/>
    </location>
</feature>
<evidence type="ECO:0000313" key="4">
    <source>
        <dbReference type="Proteomes" id="UP000199444"/>
    </source>
</evidence>
<keyword evidence="4" id="KW-1185">Reference proteome</keyword>
<dbReference type="RefSeq" id="WP_092491639.1">
    <property type="nucleotide sequence ID" value="NZ_FNKD01000001.1"/>
</dbReference>
<feature type="chain" id="PRO_5039493186" description="Sporulation and spore germination" evidence="2">
    <location>
        <begin position="21"/>
        <end position="167"/>
    </location>
</feature>
<dbReference type="EMBL" id="FNKD01000001">
    <property type="protein sequence ID" value="SDQ17326.1"/>
    <property type="molecule type" value="Genomic_DNA"/>
</dbReference>
<dbReference type="AlphaFoldDB" id="A0A1H0YR54"/>
<dbReference type="PROSITE" id="PS51257">
    <property type="entry name" value="PROKAR_LIPOPROTEIN"/>
    <property type="match status" value="1"/>
</dbReference>
<reference evidence="3 4" key="1">
    <citation type="submission" date="2016-10" db="EMBL/GenBank/DDBJ databases">
        <authorList>
            <person name="de Groot N.N."/>
        </authorList>
    </citation>
    <scope>NUCLEOTIDE SEQUENCE [LARGE SCALE GENOMIC DNA]</scope>
    <source>
        <strain evidence="3 4">CGMCC 1.10449</strain>
    </source>
</reference>
<organism evidence="3 4">
    <name type="scientific">Virgibacillus salinus</name>
    <dbReference type="NCBI Taxonomy" id="553311"/>
    <lineage>
        <taxon>Bacteria</taxon>
        <taxon>Bacillati</taxon>
        <taxon>Bacillota</taxon>
        <taxon>Bacilli</taxon>
        <taxon>Bacillales</taxon>
        <taxon>Bacillaceae</taxon>
        <taxon>Virgibacillus</taxon>
    </lineage>
</organism>
<feature type="signal peptide" evidence="2">
    <location>
        <begin position="1"/>
        <end position="20"/>
    </location>
</feature>
<gene>
    <name evidence="3" type="ORF">SAMN05216231_0789</name>
</gene>
<evidence type="ECO:0000313" key="3">
    <source>
        <dbReference type="EMBL" id="SDQ17326.1"/>
    </source>
</evidence>
<name>A0A1H0YR54_9BACI</name>
<evidence type="ECO:0008006" key="5">
    <source>
        <dbReference type="Google" id="ProtNLM"/>
    </source>
</evidence>
<accession>A0A1H0YR54</accession>
<keyword evidence="2" id="KW-0732">Signal</keyword>
<protein>
    <recommendedName>
        <fullName evidence="5">Sporulation and spore germination</fullName>
    </recommendedName>
</protein>